<dbReference type="InterPro" id="IPR023213">
    <property type="entry name" value="CAT-like_dom_sf"/>
</dbReference>
<comment type="caution">
    <text evidence="7">The sequence shown here is derived from an EMBL/GenBank/DDBJ whole genome shotgun (WGS) entry which is preliminary data.</text>
</comment>
<dbReference type="Proteomes" id="UP001165270">
    <property type="component" value="Unassembled WGS sequence"/>
</dbReference>
<dbReference type="Pfam" id="PF13193">
    <property type="entry name" value="AMP-binding_C"/>
    <property type="match status" value="1"/>
</dbReference>
<dbReference type="InterPro" id="IPR020845">
    <property type="entry name" value="AMP-binding_CS"/>
</dbReference>
<feature type="domain" description="Carrier" evidence="6">
    <location>
        <begin position="977"/>
        <end position="1051"/>
    </location>
</feature>
<dbReference type="Pfam" id="PF00501">
    <property type="entry name" value="AMP-binding"/>
    <property type="match status" value="1"/>
</dbReference>
<dbReference type="NCBIfam" id="TIGR01720">
    <property type="entry name" value="NRPS-para261"/>
    <property type="match status" value="1"/>
</dbReference>
<dbReference type="InterPro" id="IPR010060">
    <property type="entry name" value="NRPS_synth"/>
</dbReference>
<dbReference type="InterPro" id="IPR025110">
    <property type="entry name" value="AMP-bd_C"/>
</dbReference>
<dbReference type="PROSITE" id="PS50075">
    <property type="entry name" value="CARRIER"/>
    <property type="match status" value="1"/>
</dbReference>
<dbReference type="SMART" id="SM00823">
    <property type="entry name" value="PKS_PP"/>
    <property type="match status" value="1"/>
</dbReference>
<dbReference type="CDD" id="cd05930">
    <property type="entry name" value="A_NRPS"/>
    <property type="match status" value="1"/>
</dbReference>
<dbReference type="PROSITE" id="PS00455">
    <property type="entry name" value="AMP_BINDING"/>
    <property type="match status" value="1"/>
</dbReference>
<keyword evidence="5" id="KW-0045">Antibiotic biosynthesis</keyword>
<dbReference type="PANTHER" id="PTHR45527:SF1">
    <property type="entry name" value="FATTY ACID SYNTHASE"/>
    <property type="match status" value="1"/>
</dbReference>
<gene>
    <name evidence="7" type="ORF">MQN93_24670</name>
</gene>
<sequence>MSDDGSLVEDVLPLSPLQQGLLFHALFDDGAQDVYTMQSLVEIEGPLSPGLLRTAAEELFARHANLRSAFLHEDLDEPVQVVLKQITVDWKETGAASDDDVARLAAADAAARFDLTEPPLLRLTLVARGPDRWLLILTNHHLLLDGWSIPLLVRELLQLYAARLDPGRCAPLPAVRPYRDFLAWLASRDQEASAQAWRRALAGAAPTLLAPATAGLLPVVPELHTLRLSEELTGQVQELARSRGITVNTVVQGLWALLLARLTGRDDVVFGATVAGRPADLAGVESMIGLFINTVPVRVAVPAAEPAGAFLRRLQDEQARLMEHQHLGLTEIQRLAGTGDLFDTLVVFENYPIDRDAVAEAEAVAGLRILGVQGSGATHYPLTLAVLAEQRLGFVFEFRPDSYDRPGAERLAARFERLVHALLATPDAPLAALDVLAPEERSALLATGVGERTSAPYATLPEVLEAQAARTPDAVAVAGAGERLTFAELNRRANRLARLLVESGAGPERIVALALPPTPDTVTALLAVMKAGAAYLPLDPAWPGERIAGMLADARPVALLATADTAPGTDDAAAGVPGVRLDDPGVLQRLADQDDTDLTDTDRLGPLLPEHPAYVIYTSGSTGRPKAVVVPQRAITNLFAAHNAALHTPASQAVGGRPLRVGHAWPTAFDASWQPMLWMFAGHELHLVPEDVRRDPDALRAFLAEHAVEFIELSPSLLGELVARGGDWRAELKVLGVGGEAVPPDLWRTLRETDALTVHNLYGPTECTVDSADCDLALSERPAIGRPVAGGTLYVLDGHLNPVPVGVDGELYIAGEGLARGYLGRPGATAGRFVADPFSALPGARMYRTGDIARWTEDGLVECLGRIDDQVKIRGYRIEPGEIEAVLLANERVERAAVVVREDSPGVRRLVAYVVVSAPTPADIAEVLRRDAAAVLPDYMVPSAFVPVDGFPLTLNGKLDTAALPAPPRSAGPAAQPPRNATEERLAALFADVLGLDTVGVHDSFFALGGDSIVSMRLVGRARADGLAISPRDVFEQPTVAGLATLVGHGTARRPTAGPGAGTGDIPLTPMLAWLTEQGGPFRGLSQARFLRTPPGLDLDGLHRIVQAVVDRHDLLRSSFAQTDDGTWRLHAAEVGTVDAADCVRRVDAERLDHTAVGTLVPEAFDELVAELDPASGAVARFLWFDAGADREGRLLVVLHHLVTDAASWGVLVADLAAAWEGEPLTAPGTSFKEWAEALQREAMRRGDELALWTRMLDRPEPTLGAAPLDPARDTRATVRRQWTTLGPDVTGPLGRTSVQDHLLTALALAVAEWRRALGRPAPDGDTSLLIALEGHGREEQLLPDADLSGTLGWFTTVFPVRLDPGARTGTDRTRGIGEQLAALPDKGIGHGLLRHLNPDTARRLAELPEPQIEFNYLGRMTIGERADSAVFTSAPETGAMGSGADPAMPAPYPLVVDAVITGEELSVCWQWPERLFTEAEIQDLAGLWTACLEQLLQGEDRLEPLLKGEDRPEPLLKGEDQ</sequence>
<evidence type="ECO:0000256" key="3">
    <source>
        <dbReference type="ARBA" id="ARBA00022553"/>
    </source>
</evidence>
<dbReference type="InterPro" id="IPR045851">
    <property type="entry name" value="AMP-bd_C_sf"/>
</dbReference>
<dbReference type="Gene3D" id="3.30.559.30">
    <property type="entry name" value="Nonribosomal peptide synthetase, condensation domain"/>
    <property type="match status" value="2"/>
</dbReference>
<dbReference type="InterPro" id="IPR020806">
    <property type="entry name" value="PKS_PP-bd"/>
</dbReference>
<dbReference type="SUPFAM" id="SSF47336">
    <property type="entry name" value="ACP-like"/>
    <property type="match status" value="1"/>
</dbReference>
<proteinExistence type="predicted"/>
<evidence type="ECO:0000313" key="8">
    <source>
        <dbReference type="Proteomes" id="UP001165270"/>
    </source>
</evidence>
<organism evidence="7 8">
    <name type="scientific">Streptomyces spinosisporus</name>
    <dbReference type="NCBI Taxonomy" id="2927582"/>
    <lineage>
        <taxon>Bacteria</taxon>
        <taxon>Bacillati</taxon>
        <taxon>Actinomycetota</taxon>
        <taxon>Actinomycetes</taxon>
        <taxon>Kitasatosporales</taxon>
        <taxon>Streptomycetaceae</taxon>
        <taxon>Streptomyces</taxon>
    </lineage>
</organism>
<dbReference type="InterPro" id="IPR009081">
    <property type="entry name" value="PP-bd_ACP"/>
</dbReference>
<dbReference type="RefSeq" id="WP_242711304.1">
    <property type="nucleotide sequence ID" value="NZ_JALDAX010000009.1"/>
</dbReference>
<dbReference type="NCBIfam" id="TIGR01733">
    <property type="entry name" value="AA-adenyl-dom"/>
    <property type="match status" value="1"/>
</dbReference>
<dbReference type="Pfam" id="PF00668">
    <property type="entry name" value="Condensation"/>
    <property type="match status" value="2"/>
</dbReference>
<dbReference type="SUPFAM" id="SSF52777">
    <property type="entry name" value="CoA-dependent acyltransferases"/>
    <property type="match status" value="4"/>
</dbReference>
<evidence type="ECO:0000256" key="5">
    <source>
        <dbReference type="ARBA" id="ARBA00023194"/>
    </source>
</evidence>
<evidence type="ECO:0000256" key="1">
    <source>
        <dbReference type="ARBA" id="ARBA00001957"/>
    </source>
</evidence>
<name>A0ABS9XLF6_9ACTN</name>
<dbReference type="EMBL" id="JALDAX010000009">
    <property type="protein sequence ID" value="MCI3242923.1"/>
    <property type="molecule type" value="Genomic_DNA"/>
</dbReference>
<dbReference type="Gene3D" id="3.30.300.30">
    <property type="match status" value="1"/>
</dbReference>
<dbReference type="InterPro" id="IPR001242">
    <property type="entry name" value="Condensation_dom"/>
</dbReference>
<dbReference type="Gene3D" id="1.10.1200.10">
    <property type="entry name" value="ACP-like"/>
    <property type="match status" value="1"/>
</dbReference>
<dbReference type="PANTHER" id="PTHR45527">
    <property type="entry name" value="NONRIBOSOMAL PEPTIDE SYNTHETASE"/>
    <property type="match status" value="1"/>
</dbReference>
<dbReference type="Pfam" id="PF00550">
    <property type="entry name" value="PP-binding"/>
    <property type="match status" value="1"/>
</dbReference>
<keyword evidence="3" id="KW-0597">Phosphoprotein</keyword>
<evidence type="ECO:0000313" key="7">
    <source>
        <dbReference type="EMBL" id="MCI3242923.1"/>
    </source>
</evidence>
<reference evidence="7" key="1">
    <citation type="submission" date="2022-03" db="EMBL/GenBank/DDBJ databases">
        <title>Streptomyces 7R015 and 7R016 isolated from Barleria lupulina in Thailand.</title>
        <authorList>
            <person name="Kanchanasin P."/>
            <person name="Phongsopitanun W."/>
            <person name="Tanasupawat S."/>
        </authorList>
    </citation>
    <scope>NUCLEOTIDE SEQUENCE</scope>
    <source>
        <strain evidence="7">7R016</strain>
    </source>
</reference>
<evidence type="ECO:0000256" key="2">
    <source>
        <dbReference type="ARBA" id="ARBA00022450"/>
    </source>
</evidence>
<dbReference type="SUPFAM" id="SSF56801">
    <property type="entry name" value="Acetyl-CoA synthetase-like"/>
    <property type="match status" value="1"/>
</dbReference>
<dbReference type="PROSITE" id="PS00012">
    <property type="entry name" value="PHOSPHOPANTETHEINE"/>
    <property type="match status" value="1"/>
</dbReference>
<dbReference type="CDD" id="cd19543">
    <property type="entry name" value="DCL_NRPS"/>
    <property type="match status" value="1"/>
</dbReference>
<dbReference type="InterPro" id="IPR000873">
    <property type="entry name" value="AMP-dep_synth/lig_dom"/>
</dbReference>
<dbReference type="Gene3D" id="3.40.50.980">
    <property type="match status" value="2"/>
</dbReference>
<dbReference type="InterPro" id="IPR010071">
    <property type="entry name" value="AA_adenyl_dom"/>
</dbReference>
<dbReference type="InterPro" id="IPR006162">
    <property type="entry name" value="Ppantetheine_attach_site"/>
</dbReference>
<keyword evidence="8" id="KW-1185">Reference proteome</keyword>
<evidence type="ECO:0000259" key="6">
    <source>
        <dbReference type="PROSITE" id="PS50075"/>
    </source>
</evidence>
<keyword evidence="4" id="KW-0677">Repeat</keyword>
<dbReference type="InterPro" id="IPR036736">
    <property type="entry name" value="ACP-like_sf"/>
</dbReference>
<evidence type="ECO:0000256" key="4">
    <source>
        <dbReference type="ARBA" id="ARBA00022737"/>
    </source>
</evidence>
<accession>A0ABS9XLF6</accession>
<protein>
    <submittedName>
        <fullName evidence="7">Amino acid adenylation domain-containing protein</fullName>
    </submittedName>
</protein>
<dbReference type="Gene3D" id="2.30.38.10">
    <property type="entry name" value="Luciferase, Domain 3"/>
    <property type="match status" value="1"/>
</dbReference>
<dbReference type="Gene3D" id="3.30.559.10">
    <property type="entry name" value="Chloramphenicol acetyltransferase-like domain"/>
    <property type="match status" value="2"/>
</dbReference>
<comment type="cofactor">
    <cofactor evidence="1">
        <name>pantetheine 4'-phosphate</name>
        <dbReference type="ChEBI" id="CHEBI:47942"/>
    </cofactor>
</comment>
<keyword evidence="2" id="KW-0596">Phosphopantetheine</keyword>